<sequence length="136" mass="14512">MAIGGAAFALLGFDGSVAVFHPAGSFLCGAGTIIDHYKGLNTKFFTVGEKFIRPHLVGFFCLPGGIMAGGAKRSRTNTVFPVITAGKIPARVTDHGDIEWFKQFQGVLTVGSAIFAPNSVINASFQMFNKLTQNER</sequence>
<accession>A0A644YF96</accession>
<gene>
    <name evidence="1" type="ORF">SDC9_73422</name>
</gene>
<comment type="caution">
    <text evidence="1">The sequence shown here is derived from an EMBL/GenBank/DDBJ whole genome shotgun (WGS) entry which is preliminary data.</text>
</comment>
<reference evidence="1" key="1">
    <citation type="submission" date="2019-08" db="EMBL/GenBank/DDBJ databases">
        <authorList>
            <person name="Kucharzyk K."/>
            <person name="Murdoch R.W."/>
            <person name="Higgins S."/>
            <person name="Loffler F."/>
        </authorList>
    </citation>
    <scope>NUCLEOTIDE SEQUENCE</scope>
</reference>
<protein>
    <submittedName>
        <fullName evidence="1">Uncharacterized protein</fullName>
    </submittedName>
</protein>
<name>A0A644YF96_9ZZZZ</name>
<dbReference type="AlphaFoldDB" id="A0A644YF96"/>
<evidence type="ECO:0000313" key="1">
    <source>
        <dbReference type="EMBL" id="MPM26917.1"/>
    </source>
</evidence>
<organism evidence="1">
    <name type="scientific">bioreactor metagenome</name>
    <dbReference type="NCBI Taxonomy" id="1076179"/>
    <lineage>
        <taxon>unclassified sequences</taxon>
        <taxon>metagenomes</taxon>
        <taxon>ecological metagenomes</taxon>
    </lineage>
</organism>
<proteinExistence type="predicted"/>
<dbReference type="EMBL" id="VSSQ01004860">
    <property type="protein sequence ID" value="MPM26917.1"/>
    <property type="molecule type" value="Genomic_DNA"/>
</dbReference>